<keyword evidence="2" id="KW-0540">Nuclease</keyword>
<dbReference type="EMBL" id="JBHFNQ010000255">
    <property type="protein sequence ID" value="MFB2881967.1"/>
    <property type="molecule type" value="Genomic_DNA"/>
</dbReference>
<proteinExistence type="predicted"/>
<organism evidence="2 3">
    <name type="scientific">Floridaenema aerugineum BLCC-F46</name>
    <dbReference type="NCBI Taxonomy" id="3153654"/>
    <lineage>
        <taxon>Bacteria</taxon>
        <taxon>Bacillati</taxon>
        <taxon>Cyanobacteriota</taxon>
        <taxon>Cyanophyceae</taxon>
        <taxon>Oscillatoriophycideae</taxon>
        <taxon>Aerosakkonematales</taxon>
        <taxon>Aerosakkonemataceae</taxon>
        <taxon>Floridanema</taxon>
        <taxon>Floridanema aerugineum</taxon>
    </lineage>
</organism>
<dbReference type="Proteomes" id="UP001576774">
    <property type="component" value="Unassembled WGS sequence"/>
</dbReference>
<feature type="domain" description="Putative restriction endonuclease" evidence="1">
    <location>
        <begin position="78"/>
        <end position="116"/>
    </location>
</feature>
<dbReference type="GO" id="GO:0004519">
    <property type="term" value="F:endonuclease activity"/>
    <property type="evidence" value="ECO:0007669"/>
    <property type="project" value="UniProtKB-KW"/>
</dbReference>
<dbReference type="InterPro" id="IPR008538">
    <property type="entry name" value="Uma2"/>
</dbReference>
<keyword evidence="2" id="KW-0255">Endonuclease</keyword>
<name>A0ABV4XI14_9CYAN</name>
<evidence type="ECO:0000259" key="1">
    <source>
        <dbReference type="Pfam" id="PF05685"/>
    </source>
</evidence>
<keyword evidence="3" id="KW-1185">Reference proteome</keyword>
<sequence>MSYSQFTLETVEQAFGLSIIEKLDLFTNVPEASISDFLKQSLEYNTPLALEIATEKARSEMIIAPILIELKKQFNSHEQYLEWESQQEIRHEYVDGEILAMTGGTIPHNDITLFFIGTNPDVLAVPSKSLSLTLAALH</sequence>
<evidence type="ECO:0000313" key="3">
    <source>
        <dbReference type="Proteomes" id="UP001576774"/>
    </source>
</evidence>
<gene>
    <name evidence="2" type="ORF">ACE1CC_34400</name>
</gene>
<reference evidence="2 3" key="1">
    <citation type="submission" date="2024-09" db="EMBL/GenBank/DDBJ databases">
        <title>Floridaenema gen nov. (Aerosakkonemataceae, Aerosakkonematales ord. nov., Cyanobacteria) from benthic tropical and subtropical fresh waters, with the description of four new species.</title>
        <authorList>
            <person name="Moretto J.A."/>
            <person name="Berthold D.E."/>
            <person name="Lefler F.W."/>
            <person name="Huang I.-S."/>
            <person name="Laughinghouse H. IV."/>
        </authorList>
    </citation>
    <scope>NUCLEOTIDE SEQUENCE [LARGE SCALE GENOMIC DNA]</scope>
    <source>
        <strain evidence="2 3">BLCC-F46</strain>
    </source>
</reference>
<keyword evidence="2" id="KW-0378">Hydrolase</keyword>
<dbReference type="Gene3D" id="3.90.1570.10">
    <property type="entry name" value="tt1808, chain A"/>
    <property type="match status" value="1"/>
</dbReference>
<dbReference type="RefSeq" id="WP_413274927.1">
    <property type="nucleotide sequence ID" value="NZ_JBHFNQ010000255.1"/>
</dbReference>
<protein>
    <submittedName>
        <fullName evidence="2">Uma2 family endonuclease</fullName>
    </submittedName>
</protein>
<accession>A0ABV4XI14</accession>
<dbReference type="InterPro" id="IPR012296">
    <property type="entry name" value="Nuclease_put_TT1808"/>
</dbReference>
<evidence type="ECO:0000313" key="2">
    <source>
        <dbReference type="EMBL" id="MFB2881967.1"/>
    </source>
</evidence>
<comment type="caution">
    <text evidence="2">The sequence shown here is derived from an EMBL/GenBank/DDBJ whole genome shotgun (WGS) entry which is preliminary data.</text>
</comment>
<dbReference type="Pfam" id="PF05685">
    <property type="entry name" value="Uma2"/>
    <property type="match status" value="1"/>
</dbReference>